<evidence type="ECO:0000313" key="4">
    <source>
        <dbReference type="EMBL" id="MFC5381554.1"/>
    </source>
</evidence>
<dbReference type="InterPro" id="IPR001387">
    <property type="entry name" value="Cro/C1-type_HTH"/>
</dbReference>
<protein>
    <submittedName>
        <fullName evidence="4">Helix-turn-helix domain-containing protein</fullName>
    </submittedName>
</protein>
<evidence type="ECO:0000256" key="2">
    <source>
        <dbReference type="SAM" id="MobiDB-lite"/>
    </source>
</evidence>
<feature type="compositionally biased region" description="Low complexity" evidence="2">
    <location>
        <begin position="97"/>
        <end position="113"/>
    </location>
</feature>
<dbReference type="Proteomes" id="UP001596122">
    <property type="component" value="Unassembled WGS sequence"/>
</dbReference>
<feature type="region of interest" description="Disordered" evidence="2">
    <location>
        <begin position="65"/>
        <end position="143"/>
    </location>
</feature>
<dbReference type="InterPro" id="IPR050807">
    <property type="entry name" value="TransReg_Diox_bact_type"/>
</dbReference>
<dbReference type="Gene3D" id="2.60.120.10">
    <property type="entry name" value="Jelly Rolls"/>
    <property type="match status" value="1"/>
</dbReference>
<keyword evidence="1" id="KW-0238">DNA-binding</keyword>
<organism evidence="4 5">
    <name type="scientific">Aquipuribacter nitratireducens</name>
    <dbReference type="NCBI Taxonomy" id="650104"/>
    <lineage>
        <taxon>Bacteria</taxon>
        <taxon>Bacillati</taxon>
        <taxon>Actinomycetota</taxon>
        <taxon>Actinomycetes</taxon>
        <taxon>Micrococcales</taxon>
        <taxon>Intrasporangiaceae</taxon>
        <taxon>Aquipuribacter</taxon>
    </lineage>
</organism>
<accession>A0ABW0GPJ8</accession>
<sequence length="254" mass="27608">MASLGARLRAERTRAGLSLREVARQLRVSPSFVSQLENGKSQPSVATLYSLSQLLDVSIDVLFEPDPVQPVEPTPAGEPAEPEGAGADSAKASRDPAPSVAAVLRRSSAAAARRAPRTPSDDGDRLDDEVGEQWFGRPSGARWSVTSPGRRPRLVMDSGVIWEQLARTTDHTFDFLEIEYPPGASSTTDERMLRHLGFEYGYLLEGELQVTAGFDVFVLRAGDALGLDSSLPHLFTNTGSVPARGIWFVHHQHH</sequence>
<evidence type="ECO:0000259" key="3">
    <source>
        <dbReference type="PROSITE" id="PS50943"/>
    </source>
</evidence>
<dbReference type="RefSeq" id="WP_340269462.1">
    <property type="nucleotide sequence ID" value="NZ_JBBEOG010000004.1"/>
</dbReference>
<dbReference type="CDD" id="cd00093">
    <property type="entry name" value="HTH_XRE"/>
    <property type="match status" value="1"/>
</dbReference>
<dbReference type="InterPro" id="IPR014710">
    <property type="entry name" value="RmlC-like_jellyroll"/>
</dbReference>
<reference evidence="5" key="1">
    <citation type="journal article" date="2019" name="Int. J. Syst. Evol. Microbiol.">
        <title>The Global Catalogue of Microorganisms (GCM) 10K type strain sequencing project: providing services to taxonomists for standard genome sequencing and annotation.</title>
        <authorList>
            <consortium name="The Broad Institute Genomics Platform"/>
            <consortium name="The Broad Institute Genome Sequencing Center for Infectious Disease"/>
            <person name="Wu L."/>
            <person name="Ma J."/>
        </authorList>
    </citation>
    <scope>NUCLEOTIDE SEQUENCE [LARGE SCALE GENOMIC DNA]</scope>
    <source>
        <strain evidence="5">CCUG 43114</strain>
    </source>
</reference>
<feature type="compositionally biased region" description="Low complexity" evidence="2">
    <location>
        <begin position="74"/>
        <end position="87"/>
    </location>
</feature>
<dbReference type="SUPFAM" id="SSF47413">
    <property type="entry name" value="lambda repressor-like DNA-binding domains"/>
    <property type="match status" value="1"/>
</dbReference>
<dbReference type="PROSITE" id="PS50943">
    <property type="entry name" value="HTH_CROC1"/>
    <property type="match status" value="1"/>
</dbReference>
<dbReference type="InterPro" id="IPR013096">
    <property type="entry name" value="Cupin_2"/>
</dbReference>
<feature type="domain" description="HTH cro/C1-type" evidence="3">
    <location>
        <begin position="8"/>
        <end position="62"/>
    </location>
</feature>
<keyword evidence="5" id="KW-1185">Reference proteome</keyword>
<evidence type="ECO:0000256" key="1">
    <source>
        <dbReference type="ARBA" id="ARBA00023125"/>
    </source>
</evidence>
<dbReference type="Pfam" id="PF07883">
    <property type="entry name" value="Cupin_2"/>
    <property type="match status" value="1"/>
</dbReference>
<dbReference type="CDD" id="cd02209">
    <property type="entry name" value="cupin_XRE_C"/>
    <property type="match status" value="1"/>
</dbReference>
<dbReference type="Gene3D" id="1.10.260.40">
    <property type="entry name" value="lambda repressor-like DNA-binding domains"/>
    <property type="match status" value="1"/>
</dbReference>
<dbReference type="InterPro" id="IPR010982">
    <property type="entry name" value="Lambda_DNA-bd_dom_sf"/>
</dbReference>
<dbReference type="PANTHER" id="PTHR46797:SF1">
    <property type="entry name" value="METHYLPHOSPHONATE SYNTHASE"/>
    <property type="match status" value="1"/>
</dbReference>
<gene>
    <name evidence="4" type="ORF">ACFPJ6_12190</name>
</gene>
<dbReference type="Pfam" id="PF01381">
    <property type="entry name" value="HTH_3"/>
    <property type="match status" value="1"/>
</dbReference>
<name>A0ABW0GPJ8_9MICO</name>
<proteinExistence type="predicted"/>
<dbReference type="SMART" id="SM00530">
    <property type="entry name" value="HTH_XRE"/>
    <property type="match status" value="1"/>
</dbReference>
<dbReference type="PANTHER" id="PTHR46797">
    <property type="entry name" value="HTH-TYPE TRANSCRIPTIONAL REGULATOR"/>
    <property type="match status" value="1"/>
</dbReference>
<dbReference type="InterPro" id="IPR011051">
    <property type="entry name" value="RmlC_Cupin_sf"/>
</dbReference>
<evidence type="ECO:0000313" key="5">
    <source>
        <dbReference type="Proteomes" id="UP001596122"/>
    </source>
</evidence>
<dbReference type="EMBL" id="JBHSLD010000009">
    <property type="protein sequence ID" value="MFC5381554.1"/>
    <property type="molecule type" value="Genomic_DNA"/>
</dbReference>
<dbReference type="SUPFAM" id="SSF51182">
    <property type="entry name" value="RmlC-like cupins"/>
    <property type="match status" value="1"/>
</dbReference>
<comment type="caution">
    <text evidence="4">The sequence shown here is derived from an EMBL/GenBank/DDBJ whole genome shotgun (WGS) entry which is preliminary data.</text>
</comment>